<dbReference type="Proteomes" id="UP000092154">
    <property type="component" value="Unassembled WGS sequence"/>
</dbReference>
<dbReference type="AlphaFoldDB" id="A0A1B7MDL1"/>
<accession>A0A1B7MDL1</accession>
<evidence type="ECO:0000313" key="2">
    <source>
        <dbReference type="Proteomes" id="UP000092154"/>
    </source>
</evidence>
<keyword evidence="2" id="KW-1185">Reference proteome</keyword>
<name>A0A1B7MDL1_9AGAM</name>
<protein>
    <submittedName>
        <fullName evidence="1">Uncharacterized protein</fullName>
    </submittedName>
</protein>
<sequence>MSGASGIIAELEELRQYETYEPIARRLEVLIQLLPISVICNSSVMYLSLEVLTFHHEVDILWNRYFALGAIIVSTYRHAFTNFVFVGEQDARLPSDCMLKWTQGFALLGTSR</sequence>
<dbReference type="InParanoid" id="A0A1B7MDL1"/>
<proteinExistence type="predicted"/>
<gene>
    <name evidence="1" type="ORF">K503DRAFT_860973</name>
</gene>
<reference evidence="1 2" key="1">
    <citation type="submission" date="2016-06" db="EMBL/GenBank/DDBJ databases">
        <title>Comparative genomics of the ectomycorrhizal sister species Rhizopogon vinicolor and Rhizopogon vesiculosus (Basidiomycota: Boletales) reveals a divergence of the mating type B locus.</title>
        <authorList>
            <consortium name="DOE Joint Genome Institute"/>
            <person name="Mujic A.B."/>
            <person name="Kuo A."/>
            <person name="Tritt A."/>
            <person name="Lipzen A."/>
            <person name="Chen C."/>
            <person name="Johnson J."/>
            <person name="Sharma A."/>
            <person name="Barry K."/>
            <person name="Grigoriev I.V."/>
            <person name="Spatafora J.W."/>
        </authorList>
    </citation>
    <scope>NUCLEOTIDE SEQUENCE [LARGE SCALE GENOMIC DNA]</scope>
    <source>
        <strain evidence="1 2">AM-OR11-026</strain>
    </source>
</reference>
<feature type="non-terminal residue" evidence="1">
    <location>
        <position position="112"/>
    </location>
</feature>
<organism evidence="1 2">
    <name type="scientific">Rhizopogon vinicolor AM-OR11-026</name>
    <dbReference type="NCBI Taxonomy" id="1314800"/>
    <lineage>
        <taxon>Eukaryota</taxon>
        <taxon>Fungi</taxon>
        <taxon>Dikarya</taxon>
        <taxon>Basidiomycota</taxon>
        <taxon>Agaricomycotina</taxon>
        <taxon>Agaricomycetes</taxon>
        <taxon>Agaricomycetidae</taxon>
        <taxon>Boletales</taxon>
        <taxon>Suillineae</taxon>
        <taxon>Rhizopogonaceae</taxon>
        <taxon>Rhizopogon</taxon>
    </lineage>
</organism>
<evidence type="ECO:0000313" key="1">
    <source>
        <dbReference type="EMBL" id="OAX30689.1"/>
    </source>
</evidence>
<dbReference type="EMBL" id="KV450068">
    <property type="protein sequence ID" value="OAX30689.1"/>
    <property type="molecule type" value="Genomic_DNA"/>
</dbReference>